<evidence type="ECO:0000256" key="2">
    <source>
        <dbReference type="ARBA" id="ARBA00022649"/>
    </source>
</evidence>
<evidence type="ECO:0000259" key="10">
    <source>
        <dbReference type="Pfam" id="PF01909"/>
    </source>
</evidence>
<dbReference type="SUPFAM" id="SSF81301">
    <property type="entry name" value="Nucleotidyltransferase"/>
    <property type="match status" value="1"/>
</dbReference>
<dbReference type="EMBL" id="BMER01000006">
    <property type="protein sequence ID" value="GGH01330.1"/>
    <property type="molecule type" value="Genomic_DNA"/>
</dbReference>
<dbReference type="GO" id="GO:0016779">
    <property type="term" value="F:nucleotidyltransferase activity"/>
    <property type="evidence" value="ECO:0007669"/>
    <property type="project" value="UniProtKB-KW"/>
</dbReference>
<dbReference type="GO" id="GO:0005524">
    <property type="term" value="F:ATP binding"/>
    <property type="evidence" value="ECO:0007669"/>
    <property type="project" value="UniProtKB-KW"/>
</dbReference>
<dbReference type="GO" id="GO:0046872">
    <property type="term" value="F:metal ion binding"/>
    <property type="evidence" value="ECO:0007669"/>
    <property type="project" value="UniProtKB-KW"/>
</dbReference>
<accession>A0A917ME43</accession>
<keyword evidence="5" id="KW-0479">Metal-binding</keyword>
<evidence type="ECO:0000256" key="7">
    <source>
        <dbReference type="ARBA" id="ARBA00022840"/>
    </source>
</evidence>
<keyword evidence="7" id="KW-0067">ATP-binding</keyword>
<dbReference type="RefSeq" id="WP_188508070.1">
    <property type="nucleotide sequence ID" value="NZ_BMER01000006.1"/>
</dbReference>
<organism evidence="11 12">
    <name type="scientific">Parapedobacter pyrenivorans</name>
    <dbReference type="NCBI Taxonomy" id="1305674"/>
    <lineage>
        <taxon>Bacteria</taxon>
        <taxon>Pseudomonadati</taxon>
        <taxon>Bacteroidota</taxon>
        <taxon>Sphingobacteriia</taxon>
        <taxon>Sphingobacteriales</taxon>
        <taxon>Sphingobacteriaceae</taxon>
        <taxon>Parapedobacter</taxon>
    </lineage>
</organism>
<evidence type="ECO:0000256" key="5">
    <source>
        <dbReference type="ARBA" id="ARBA00022723"/>
    </source>
</evidence>
<keyword evidence="4" id="KW-0548">Nucleotidyltransferase</keyword>
<reference evidence="11" key="2">
    <citation type="submission" date="2020-09" db="EMBL/GenBank/DDBJ databases">
        <authorList>
            <person name="Sun Q."/>
            <person name="Zhou Y."/>
        </authorList>
    </citation>
    <scope>NUCLEOTIDE SEQUENCE</scope>
    <source>
        <strain evidence="11">CGMCC 1.12195</strain>
    </source>
</reference>
<reference evidence="11" key="1">
    <citation type="journal article" date="2014" name="Int. J. Syst. Evol. Microbiol.">
        <title>Complete genome sequence of Corynebacterium casei LMG S-19264T (=DSM 44701T), isolated from a smear-ripened cheese.</title>
        <authorList>
            <consortium name="US DOE Joint Genome Institute (JGI-PGF)"/>
            <person name="Walter F."/>
            <person name="Albersmeier A."/>
            <person name="Kalinowski J."/>
            <person name="Ruckert C."/>
        </authorList>
    </citation>
    <scope>NUCLEOTIDE SEQUENCE</scope>
    <source>
        <strain evidence="11">CGMCC 1.12195</strain>
    </source>
</reference>
<evidence type="ECO:0000256" key="1">
    <source>
        <dbReference type="ARBA" id="ARBA00001946"/>
    </source>
</evidence>
<proteinExistence type="inferred from homology"/>
<keyword evidence="2" id="KW-1277">Toxin-antitoxin system</keyword>
<evidence type="ECO:0000256" key="4">
    <source>
        <dbReference type="ARBA" id="ARBA00022695"/>
    </source>
</evidence>
<sequence>MIDLRQQQIIKETTARFNPSLVGVFGSYARGQQRVRSDLDILIDFSHRVNLLDIIGLENELSKKLGIKVDLVTANSLHQHLRPIIERDLIRIT</sequence>
<dbReference type="Gene3D" id="3.30.460.10">
    <property type="entry name" value="Beta Polymerase, domain 2"/>
    <property type="match status" value="1"/>
</dbReference>
<evidence type="ECO:0000256" key="6">
    <source>
        <dbReference type="ARBA" id="ARBA00022741"/>
    </source>
</evidence>
<dbReference type="Proteomes" id="UP000660862">
    <property type="component" value="Unassembled WGS sequence"/>
</dbReference>
<dbReference type="InterPro" id="IPR052038">
    <property type="entry name" value="Type-VII_TA_antitoxin"/>
</dbReference>
<keyword evidence="6" id="KW-0547">Nucleotide-binding</keyword>
<gene>
    <name evidence="11" type="ORF">GCM10007415_41790</name>
</gene>
<dbReference type="InterPro" id="IPR002934">
    <property type="entry name" value="Polymerase_NTP_transf_dom"/>
</dbReference>
<dbReference type="InterPro" id="IPR043519">
    <property type="entry name" value="NT_sf"/>
</dbReference>
<evidence type="ECO:0000256" key="3">
    <source>
        <dbReference type="ARBA" id="ARBA00022679"/>
    </source>
</evidence>
<evidence type="ECO:0000256" key="8">
    <source>
        <dbReference type="ARBA" id="ARBA00022842"/>
    </source>
</evidence>
<comment type="caution">
    <text evidence="11">The sequence shown here is derived from an EMBL/GenBank/DDBJ whole genome shotgun (WGS) entry which is preliminary data.</text>
</comment>
<protein>
    <recommendedName>
        <fullName evidence="10">Polymerase nucleotidyl transferase domain-containing protein</fullName>
    </recommendedName>
</protein>
<dbReference type="CDD" id="cd05403">
    <property type="entry name" value="NT_KNTase_like"/>
    <property type="match status" value="1"/>
</dbReference>
<keyword evidence="8" id="KW-0460">Magnesium</keyword>
<keyword evidence="3" id="KW-0808">Transferase</keyword>
<dbReference type="PANTHER" id="PTHR33571:SF14">
    <property type="entry name" value="PROTEIN ADENYLYLTRANSFERASE MJ0435-RELATED"/>
    <property type="match status" value="1"/>
</dbReference>
<evidence type="ECO:0000256" key="9">
    <source>
        <dbReference type="ARBA" id="ARBA00038276"/>
    </source>
</evidence>
<name>A0A917ME43_9SPHI</name>
<keyword evidence="12" id="KW-1185">Reference proteome</keyword>
<evidence type="ECO:0000313" key="11">
    <source>
        <dbReference type="EMBL" id="GGH01330.1"/>
    </source>
</evidence>
<dbReference type="AlphaFoldDB" id="A0A917ME43"/>
<feature type="domain" description="Polymerase nucleotidyl transferase" evidence="10">
    <location>
        <begin position="8"/>
        <end position="89"/>
    </location>
</feature>
<comment type="similarity">
    <text evidence="9">Belongs to the MntA antitoxin family.</text>
</comment>
<evidence type="ECO:0000313" key="12">
    <source>
        <dbReference type="Proteomes" id="UP000660862"/>
    </source>
</evidence>
<dbReference type="Pfam" id="PF01909">
    <property type="entry name" value="NTP_transf_2"/>
    <property type="match status" value="1"/>
</dbReference>
<comment type="cofactor">
    <cofactor evidence="1">
        <name>Mg(2+)</name>
        <dbReference type="ChEBI" id="CHEBI:18420"/>
    </cofactor>
</comment>
<dbReference type="PANTHER" id="PTHR33571">
    <property type="entry name" value="SSL8005 PROTEIN"/>
    <property type="match status" value="1"/>
</dbReference>